<feature type="compositionally biased region" description="Pro residues" evidence="1">
    <location>
        <begin position="166"/>
        <end position="177"/>
    </location>
</feature>
<evidence type="ECO:0000313" key="3">
    <source>
        <dbReference type="EMBL" id="GAA0226632.1"/>
    </source>
</evidence>
<reference evidence="3 4" key="1">
    <citation type="journal article" date="2019" name="Int. J. Syst. Evol. Microbiol.">
        <title>The Global Catalogue of Microorganisms (GCM) 10K type strain sequencing project: providing services to taxonomists for standard genome sequencing and annotation.</title>
        <authorList>
            <consortium name="The Broad Institute Genomics Platform"/>
            <consortium name="The Broad Institute Genome Sequencing Center for Infectious Disease"/>
            <person name="Wu L."/>
            <person name="Ma J."/>
        </authorList>
    </citation>
    <scope>NUCLEOTIDE SEQUENCE [LARGE SCALE GENOMIC DNA]</scope>
    <source>
        <strain evidence="3 4">JCM 10425</strain>
    </source>
</reference>
<dbReference type="EMBL" id="BAAAGX010000006">
    <property type="protein sequence ID" value="GAA0226632.1"/>
    <property type="molecule type" value="Genomic_DNA"/>
</dbReference>
<comment type="caution">
    <text evidence="3">The sequence shown here is derived from an EMBL/GenBank/DDBJ whole genome shotgun (WGS) entry which is preliminary data.</text>
</comment>
<protein>
    <submittedName>
        <fullName evidence="3">Uncharacterized protein</fullName>
    </submittedName>
</protein>
<dbReference type="RefSeq" id="WP_344647540.1">
    <property type="nucleotide sequence ID" value="NZ_BAAAGX010000006.1"/>
</dbReference>
<evidence type="ECO:0000313" key="4">
    <source>
        <dbReference type="Proteomes" id="UP001500967"/>
    </source>
</evidence>
<feature type="transmembrane region" description="Helical" evidence="2">
    <location>
        <begin position="68"/>
        <end position="87"/>
    </location>
</feature>
<keyword evidence="2" id="KW-1133">Transmembrane helix</keyword>
<organism evidence="3 4">
    <name type="scientific">Cryptosporangium japonicum</name>
    <dbReference type="NCBI Taxonomy" id="80872"/>
    <lineage>
        <taxon>Bacteria</taxon>
        <taxon>Bacillati</taxon>
        <taxon>Actinomycetota</taxon>
        <taxon>Actinomycetes</taxon>
        <taxon>Cryptosporangiales</taxon>
        <taxon>Cryptosporangiaceae</taxon>
        <taxon>Cryptosporangium</taxon>
    </lineage>
</organism>
<proteinExistence type="predicted"/>
<keyword evidence="2" id="KW-0472">Membrane</keyword>
<feature type="compositionally biased region" description="Polar residues" evidence="1">
    <location>
        <begin position="265"/>
        <end position="276"/>
    </location>
</feature>
<name>A0ABN0TP50_9ACTN</name>
<feature type="transmembrane region" description="Helical" evidence="2">
    <location>
        <begin position="43"/>
        <end position="61"/>
    </location>
</feature>
<accession>A0ABN0TP50</accession>
<evidence type="ECO:0000256" key="2">
    <source>
        <dbReference type="SAM" id="Phobius"/>
    </source>
</evidence>
<feature type="region of interest" description="Disordered" evidence="1">
    <location>
        <begin position="143"/>
        <end position="315"/>
    </location>
</feature>
<dbReference type="Proteomes" id="UP001500967">
    <property type="component" value="Unassembled WGS sequence"/>
</dbReference>
<gene>
    <name evidence="3" type="ORF">GCM10009539_09910</name>
</gene>
<sequence>MRHFGSLVLALVVAPVVWVAIAFGTNRLARSVLDLSGSSDTDKFLGIGLLLVAAIALGVLLVPRISPVGPIVAGAGFLAVSALGLASDSPVYDLGKDVLSTADQQTLVSPIPTGYLWLAGFLLLVPLVVPARWRKQRRAEPLAAPAAGPYGPGGPGPGAPTSYNPTPSPYEPSPYEPSPYGSGAGGPRPYEPGNSPTLVGSPPGSPVNADNPPLAAPYYSDYGSDRPAQSPGSAQFPSASPYPGSAGAQYPPSTYGSQFPAPDSHQAQNYPTTYSAPEQPPPGPTSYSPTVYGRSRSDDEPETPDDPQETRRITP</sequence>
<evidence type="ECO:0000256" key="1">
    <source>
        <dbReference type="SAM" id="MobiDB-lite"/>
    </source>
</evidence>
<keyword evidence="2" id="KW-0812">Transmembrane</keyword>
<keyword evidence="4" id="KW-1185">Reference proteome</keyword>
<feature type="transmembrane region" description="Helical" evidence="2">
    <location>
        <begin position="107"/>
        <end position="129"/>
    </location>
</feature>